<accession>A0A221P7I5</accession>
<name>A0A221P7I5_9ACTN</name>
<dbReference type="KEGG" id="splu:LK06_002565"/>
<dbReference type="InterPro" id="IPR003115">
    <property type="entry name" value="ParB_N"/>
</dbReference>
<dbReference type="SMART" id="SM00470">
    <property type="entry name" value="ParB"/>
    <property type="match status" value="1"/>
</dbReference>
<evidence type="ECO:0000256" key="1">
    <source>
        <dbReference type="SAM" id="MobiDB-lite"/>
    </source>
</evidence>
<dbReference type="OrthoDB" id="3701787at2"/>
<dbReference type="InterPro" id="IPR036086">
    <property type="entry name" value="ParB/Sulfiredoxin_sf"/>
</dbReference>
<dbReference type="SUPFAM" id="SSF110849">
    <property type="entry name" value="ParB/Sulfiredoxin"/>
    <property type="match status" value="1"/>
</dbReference>
<keyword evidence="4" id="KW-1185">Reference proteome</keyword>
<gene>
    <name evidence="3" type="ORF">LK07_03650</name>
</gene>
<dbReference type="Gene3D" id="3.90.1530.10">
    <property type="entry name" value="Conserved hypothetical protein from pyrococcus furiosus pfu- 392566-001, ParB domain"/>
    <property type="match status" value="1"/>
</dbReference>
<evidence type="ECO:0000313" key="3">
    <source>
        <dbReference type="EMBL" id="ASN28170.1"/>
    </source>
</evidence>
<dbReference type="EMBL" id="CP022433">
    <property type="protein sequence ID" value="ASN28170.1"/>
    <property type="molecule type" value="Genomic_DNA"/>
</dbReference>
<protein>
    <recommendedName>
        <fullName evidence="2">ParB-like N-terminal domain-containing protein</fullName>
    </recommendedName>
</protein>
<evidence type="ECO:0000259" key="2">
    <source>
        <dbReference type="SMART" id="SM00470"/>
    </source>
</evidence>
<feature type="region of interest" description="Disordered" evidence="1">
    <location>
        <begin position="206"/>
        <end position="243"/>
    </location>
</feature>
<proteinExistence type="predicted"/>
<reference evidence="3 4" key="1">
    <citation type="submission" date="2017-07" db="EMBL/GenBank/DDBJ databases">
        <title>Genome sequence of Streptomyces pluripotens MUSC 137T.</title>
        <authorList>
            <person name="Ser H.-L."/>
            <person name="Lee L.-H."/>
        </authorList>
    </citation>
    <scope>NUCLEOTIDE SEQUENCE [LARGE SCALE GENOMIC DNA]</scope>
    <source>
        <strain evidence="3 4">MUSC 137</strain>
    </source>
</reference>
<evidence type="ECO:0000313" key="4">
    <source>
        <dbReference type="Proteomes" id="UP000031501"/>
    </source>
</evidence>
<organism evidence="3 4">
    <name type="scientific">Streptomyces pluripotens</name>
    <dbReference type="NCBI Taxonomy" id="1355015"/>
    <lineage>
        <taxon>Bacteria</taxon>
        <taxon>Bacillati</taxon>
        <taxon>Actinomycetota</taxon>
        <taxon>Actinomycetes</taxon>
        <taxon>Kitasatosporales</taxon>
        <taxon>Streptomycetaceae</taxon>
        <taxon>Streptomyces</taxon>
    </lineage>
</organism>
<dbReference type="AlphaFoldDB" id="A0A221P7I5"/>
<dbReference type="STRING" id="1355015.LK06_002565"/>
<feature type="domain" description="ParB-like N-terminal" evidence="2">
    <location>
        <begin position="10"/>
        <end position="94"/>
    </location>
</feature>
<dbReference type="Proteomes" id="UP000031501">
    <property type="component" value="Chromosome"/>
</dbReference>
<sequence length="329" mass="36470">MREQPPYFTQPVHVKDLSPADSPRLNGVDEAHAQRLAEFYSSLPPILVHRPSMRVIDGMHRLRAAVILGLDTVDSQFFDGCEAEAFIQSVTRNIADGMLLSLADRRAAVRRILTSFPAMSDRSVAVYTGLDVGVVTEVRRHAAADSPRLNLPVRGGGTLPPPACTAELGQAANPLANAPEKPLRPIAQESGLPSLGTARSVRERLHKGEERAPDAQPRMVSPRTPTARHAQVRSARPTTARTSRDLLRILRNNPSLRDSQSGRDFLRWLHGHFITDDAWKELVENVPPHCTETVTEIAMKCSDTWRRFAEELSEKKRIHPVPAGRRSRG</sequence>